<keyword evidence="1" id="KW-0723">Serine/threonine-protein kinase</keyword>
<keyword evidence="13" id="KW-1185">Reference proteome</keyword>
<evidence type="ECO:0000256" key="4">
    <source>
        <dbReference type="ARBA" id="ARBA00022777"/>
    </source>
</evidence>
<feature type="cross-link" description="Glycyl lysine isopeptide (Lys-Gly) (interchain with G-Cter in SUMO2)" evidence="8">
    <location>
        <position position="171"/>
    </location>
</feature>
<dbReference type="FunFam" id="1.10.510.10:FF:000571">
    <property type="entry name" value="Maternal embryonic leucine zipper kinase"/>
    <property type="match status" value="1"/>
</dbReference>
<dbReference type="InterPro" id="IPR030616">
    <property type="entry name" value="Aur-like"/>
</dbReference>
<dbReference type="InterPro" id="IPR000719">
    <property type="entry name" value="Prot_kinase_dom"/>
</dbReference>
<reference evidence="12" key="1">
    <citation type="journal article" date="2020" name="bioRxiv">
        <title>Comparative genomics of Chlamydomonas.</title>
        <authorList>
            <person name="Craig R.J."/>
            <person name="Hasan A.R."/>
            <person name="Ness R.W."/>
            <person name="Keightley P.D."/>
        </authorList>
    </citation>
    <scope>NUCLEOTIDE SEQUENCE</scope>
    <source>
        <strain evidence="12">SAG 7.73</strain>
    </source>
</reference>
<dbReference type="OrthoDB" id="504170at2759"/>
<dbReference type="PROSITE" id="PS00107">
    <property type="entry name" value="PROTEIN_KINASE_ATP"/>
    <property type="match status" value="1"/>
</dbReference>
<gene>
    <name evidence="12" type="ORF">HXX76_001554</name>
</gene>
<accession>A0A835WCD7</accession>
<feature type="compositionally biased region" description="Gly residues" evidence="10">
    <location>
        <begin position="478"/>
        <end position="489"/>
    </location>
</feature>
<evidence type="ECO:0000313" key="13">
    <source>
        <dbReference type="Proteomes" id="UP000650467"/>
    </source>
</evidence>
<evidence type="ECO:0000256" key="8">
    <source>
        <dbReference type="PIRSR" id="PIRSR630616-3"/>
    </source>
</evidence>
<dbReference type="SMART" id="SM00220">
    <property type="entry name" value="S_TKc"/>
    <property type="match status" value="1"/>
</dbReference>
<feature type="region of interest" description="Disordered" evidence="10">
    <location>
        <begin position="572"/>
        <end position="616"/>
    </location>
</feature>
<name>A0A835WCD7_CHLIN</name>
<dbReference type="GO" id="GO:0005524">
    <property type="term" value="F:ATP binding"/>
    <property type="evidence" value="ECO:0007669"/>
    <property type="project" value="UniProtKB-UniRule"/>
</dbReference>
<feature type="binding site" evidence="7 9">
    <location>
        <position position="74"/>
    </location>
    <ligand>
        <name>ATP</name>
        <dbReference type="ChEBI" id="CHEBI:30616"/>
    </ligand>
</feature>
<dbReference type="Pfam" id="PF00069">
    <property type="entry name" value="Pkinase"/>
    <property type="match status" value="1"/>
</dbReference>
<feature type="binding site" evidence="7">
    <location>
        <position position="197"/>
    </location>
    <ligand>
        <name>ATP</name>
        <dbReference type="ChEBI" id="CHEBI:30616"/>
    </ligand>
</feature>
<comment type="caution">
    <text evidence="12">The sequence shown here is derived from an EMBL/GenBank/DDBJ whole genome shotgun (WGS) entry which is preliminary data.</text>
</comment>
<keyword evidence="2" id="KW-0808">Transferase</keyword>
<dbReference type="SUPFAM" id="SSF56112">
    <property type="entry name" value="Protein kinase-like (PK-like)"/>
    <property type="match status" value="1"/>
</dbReference>
<evidence type="ECO:0000256" key="2">
    <source>
        <dbReference type="ARBA" id="ARBA00022679"/>
    </source>
</evidence>
<evidence type="ECO:0000256" key="3">
    <source>
        <dbReference type="ARBA" id="ARBA00022741"/>
    </source>
</evidence>
<dbReference type="Proteomes" id="UP000650467">
    <property type="component" value="Unassembled WGS sequence"/>
</dbReference>
<proteinExistence type="predicted"/>
<feature type="region of interest" description="Disordered" evidence="10">
    <location>
        <begin position="478"/>
        <end position="518"/>
    </location>
</feature>
<sequence length="799" mass="82768">MGSCLSSSAAAAGHDVNKQKQKKSEKLTVKVKRPDWRQHPLVKQFNLVKRLGRGGYSEVWHAVHKATGEARALKVVALDDPELLPGDLAILRAEAKFLLTLDCPYLIKCYETTHDGVHLFLVLEMLTGGELLDHIHKVHNYTERQAANLFAQVVSAISYLHNLNLMHRDIKPENVMFTAPVDDCEAAGMPLRVKVIDLGMSAQYDPKKLVREATGTPGFAAPELFNGGAQTPACDVYSLGVVLFIMLIGRPPHSGTDIRYLTYSDKSIKDAPGLQDIRYRALSADAKDLLMKMLADDPKARPTCMEVLKHPFMTADESNAAAHREIGDVVRRRMRDLAQLRRLHGLRYAMHMSRPATEVDKRALMDAIAQRQKHLGVGVGGSDNNSPAGGGDDAAPLCDRNAYRSVIWKSFLAPMNSLRGLSGTRKHPGTPGAGCSGISAAAWSAAAASSTGPKSRADLGQDDDVVDGCADLVDAHGAGGGTNGGGAGAGMDALDVMSDRPSAGDRPSRGRRHSSTGAALVSTNIADIMLAVRTSSVANMQAARTSATPLSAAQAARARLAALSQKSKLQQQQTASELSAGAQEAASGDVPSQLPSPAVRSGDVGTPRSVAPGRMSTSGLAGTGLWPVSAAVAATAAAPAQSSIDKMALVNALPALSHCATMPASVMRDCERERDAGTGAAAAAGAKAGTVGNGGSAATSSSGADATIAALRSPPSNSVAETLVALQEALVPRSWSANPAMYEALLAMDAIMEGMNANSGALVSPSGAAGALVSPSGAAATAAAAAAHAAPVKQSTAAT</sequence>
<dbReference type="AlphaFoldDB" id="A0A835WCD7"/>
<evidence type="ECO:0000256" key="5">
    <source>
        <dbReference type="ARBA" id="ARBA00022840"/>
    </source>
</evidence>
<dbReference type="Gene3D" id="1.10.510.10">
    <property type="entry name" value="Transferase(Phosphotransferase) domain 1"/>
    <property type="match status" value="1"/>
</dbReference>
<evidence type="ECO:0000256" key="1">
    <source>
        <dbReference type="ARBA" id="ARBA00022527"/>
    </source>
</evidence>
<dbReference type="EMBL" id="JAEHOC010000002">
    <property type="protein sequence ID" value="KAG2444812.1"/>
    <property type="molecule type" value="Genomic_DNA"/>
</dbReference>
<feature type="region of interest" description="Disordered" evidence="10">
    <location>
        <begin position="1"/>
        <end position="28"/>
    </location>
</feature>
<dbReference type="InterPro" id="IPR011009">
    <property type="entry name" value="Kinase-like_dom_sf"/>
</dbReference>
<feature type="binding site" evidence="7">
    <location>
        <begin position="173"/>
        <end position="174"/>
    </location>
    <ligand>
        <name>ATP</name>
        <dbReference type="ChEBI" id="CHEBI:30616"/>
    </ligand>
</feature>
<keyword evidence="4" id="KW-0418">Kinase</keyword>
<evidence type="ECO:0000313" key="12">
    <source>
        <dbReference type="EMBL" id="KAG2444812.1"/>
    </source>
</evidence>
<feature type="compositionally biased region" description="Basic and acidic residues" evidence="10">
    <location>
        <begin position="15"/>
        <end position="28"/>
    </location>
</feature>
<dbReference type="GO" id="GO:0004674">
    <property type="term" value="F:protein serine/threonine kinase activity"/>
    <property type="evidence" value="ECO:0007669"/>
    <property type="project" value="UniProtKB-KW"/>
</dbReference>
<feature type="domain" description="Protein kinase" evidence="11">
    <location>
        <begin position="45"/>
        <end position="313"/>
    </location>
</feature>
<dbReference type="PANTHER" id="PTHR24350">
    <property type="entry name" value="SERINE/THREONINE-PROTEIN KINASE IAL-RELATED"/>
    <property type="match status" value="1"/>
</dbReference>
<evidence type="ECO:0000256" key="9">
    <source>
        <dbReference type="PROSITE-ProRule" id="PRU10141"/>
    </source>
</evidence>
<keyword evidence="5 7" id="KW-0067">ATP-binding</keyword>
<evidence type="ECO:0000256" key="10">
    <source>
        <dbReference type="SAM" id="MobiDB-lite"/>
    </source>
</evidence>
<organism evidence="12 13">
    <name type="scientific">Chlamydomonas incerta</name>
    <dbReference type="NCBI Taxonomy" id="51695"/>
    <lineage>
        <taxon>Eukaryota</taxon>
        <taxon>Viridiplantae</taxon>
        <taxon>Chlorophyta</taxon>
        <taxon>core chlorophytes</taxon>
        <taxon>Chlorophyceae</taxon>
        <taxon>CS clade</taxon>
        <taxon>Chlamydomonadales</taxon>
        <taxon>Chlamydomonadaceae</taxon>
        <taxon>Chlamydomonas</taxon>
    </lineage>
</organism>
<dbReference type="InterPro" id="IPR008271">
    <property type="entry name" value="Ser/Thr_kinase_AS"/>
</dbReference>
<evidence type="ECO:0000259" key="11">
    <source>
        <dbReference type="PROSITE" id="PS50011"/>
    </source>
</evidence>
<dbReference type="PROSITE" id="PS50011">
    <property type="entry name" value="PROTEIN_KINASE_DOM"/>
    <property type="match status" value="1"/>
</dbReference>
<evidence type="ECO:0000256" key="7">
    <source>
        <dbReference type="PIRSR" id="PIRSR630616-2"/>
    </source>
</evidence>
<feature type="compositionally biased region" description="Low complexity" evidence="10">
    <location>
        <begin position="1"/>
        <end position="12"/>
    </location>
</feature>
<dbReference type="InterPro" id="IPR017441">
    <property type="entry name" value="Protein_kinase_ATP_BS"/>
</dbReference>
<evidence type="ECO:0000256" key="6">
    <source>
        <dbReference type="PIRSR" id="PIRSR630616-1"/>
    </source>
</evidence>
<dbReference type="PROSITE" id="PS00108">
    <property type="entry name" value="PROTEIN_KINASE_ST"/>
    <property type="match status" value="1"/>
</dbReference>
<feature type="active site" description="Proton acceptor" evidence="6">
    <location>
        <position position="169"/>
    </location>
</feature>
<protein>
    <recommendedName>
        <fullName evidence="11">Protein kinase domain-containing protein</fullName>
    </recommendedName>
</protein>
<keyword evidence="3 7" id="KW-0547">Nucleotide-binding</keyword>